<name>A0A8H3W033_9PEZI</name>
<gene>
    <name evidence="2" type="ORF">GQ607_015901</name>
</gene>
<protein>
    <submittedName>
        <fullName evidence="2">Uncharacterized protein</fullName>
    </submittedName>
</protein>
<reference evidence="2 3" key="1">
    <citation type="submission" date="2019-12" db="EMBL/GenBank/DDBJ databases">
        <title>A genome sequence resource for the geographically widespread anthracnose pathogen Colletotrichum asianum.</title>
        <authorList>
            <person name="Meng Y."/>
        </authorList>
    </citation>
    <scope>NUCLEOTIDE SEQUENCE [LARGE SCALE GENOMIC DNA]</scope>
    <source>
        <strain evidence="2 3">ICMP 18580</strain>
    </source>
</reference>
<dbReference type="EMBL" id="WOWK01000145">
    <property type="protein sequence ID" value="KAF0316857.1"/>
    <property type="molecule type" value="Genomic_DNA"/>
</dbReference>
<proteinExistence type="predicted"/>
<organism evidence="2 3">
    <name type="scientific">Colletotrichum asianum</name>
    <dbReference type="NCBI Taxonomy" id="702518"/>
    <lineage>
        <taxon>Eukaryota</taxon>
        <taxon>Fungi</taxon>
        <taxon>Dikarya</taxon>
        <taxon>Ascomycota</taxon>
        <taxon>Pezizomycotina</taxon>
        <taxon>Sordariomycetes</taxon>
        <taxon>Hypocreomycetidae</taxon>
        <taxon>Glomerellales</taxon>
        <taxon>Glomerellaceae</taxon>
        <taxon>Colletotrichum</taxon>
        <taxon>Colletotrichum gloeosporioides species complex</taxon>
    </lineage>
</organism>
<keyword evidence="3" id="KW-1185">Reference proteome</keyword>
<dbReference type="Proteomes" id="UP000434172">
    <property type="component" value="Unassembled WGS sequence"/>
</dbReference>
<feature type="region of interest" description="Disordered" evidence="1">
    <location>
        <begin position="1"/>
        <end position="28"/>
    </location>
</feature>
<evidence type="ECO:0000256" key="1">
    <source>
        <dbReference type="SAM" id="MobiDB-lite"/>
    </source>
</evidence>
<sequence>MVAEARKTASKILSKPASALEEQETPSSMAVWSAIHDRVEKTIESNKSNAVASASTSSTAKKTSYLALIAHTRSETANKKIKDPYGRVGHYEIAVNQGGDPDD</sequence>
<evidence type="ECO:0000313" key="3">
    <source>
        <dbReference type="Proteomes" id="UP000434172"/>
    </source>
</evidence>
<accession>A0A8H3W033</accession>
<dbReference type="AlphaFoldDB" id="A0A8H3W033"/>
<evidence type="ECO:0000313" key="2">
    <source>
        <dbReference type="EMBL" id="KAF0316857.1"/>
    </source>
</evidence>
<comment type="caution">
    <text evidence="2">The sequence shown here is derived from an EMBL/GenBank/DDBJ whole genome shotgun (WGS) entry which is preliminary data.</text>
</comment>